<name>U2IQE3_9STRE</name>
<dbReference type="AlphaFoldDB" id="U2IQE3"/>
<protein>
    <submittedName>
        <fullName evidence="1">Uncharacterized protein</fullName>
    </submittedName>
</protein>
<organism evidence="1 2">
    <name type="scientific">Streptococcus sobrinus W1703</name>
    <dbReference type="NCBI Taxonomy" id="1227275"/>
    <lineage>
        <taxon>Bacteria</taxon>
        <taxon>Bacillati</taxon>
        <taxon>Bacillota</taxon>
        <taxon>Bacilli</taxon>
        <taxon>Lactobacillales</taxon>
        <taxon>Streptococcaceae</taxon>
        <taxon>Streptococcus</taxon>
    </lineage>
</organism>
<gene>
    <name evidence="1" type="ORF">HMPREF1557_01217</name>
</gene>
<dbReference type="HOGENOM" id="CLU_3189761_0_0_9"/>
<dbReference type="Proteomes" id="UP000016617">
    <property type="component" value="Unassembled WGS sequence"/>
</dbReference>
<reference evidence="1 2" key="1">
    <citation type="submission" date="2013-06" db="EMBL/GenBank/DDBJ databases">
        <authorList>
            <person name="Weinstock G."/>
            <person name="Sodergren E."/>
            <person name="Lobos E.A."/>
            <person name="Fulton L."/>
            <person name="Fulton R."/>
            <person name="Courtney L."/>
            <person name="Fronick C."/>
            <person name="O'Laughlin M."/>
            <person name="Godfrey J."/>
            <person name="Wilson R.M."/>
            <person name="Miner T."/>
            <person name="Farmer C."/>
            <person name="Delehaunty K."/>
            <person name="Cordes M."/>
            <person name="Minx P."/>
            <person name="Tomlinson C."/>
            <person name="Chen J."/>
            <person name="Wollam A."/>
            <person name="Pepin K.H."/>
            <person name="Bhonagiri V."/>
            <person name="Zhang X."/>
            <person name="Warren W."/>
            <person name="Mitreva M."/>
            <person name="Mardis E.R."/>
            <person name="Wilson R.K."/>
        </authorList>
    </citation>
    <scope>NUCLEOTIDE SEQUENCE [LARGE SCALE GENOMIC DNA]</scope>
    <source>
        <strain evidence="1 2">W1703</strain>
    </source>
</reference>
<comment type="caution">
    <text evidence="1">The sequence shown here is derived from an EMBL/GenBank/DDBJ whole genome shotgun (WGS) entry which is preliminary data.</text>
</comment>
<sequence>MNYFSGLPENQKNSGSTGACLRFLVSRNKEKMVHLDHFFNLRLRMA</sequence>
<evidence type="ECO:0000313" key="2">
    <source>
        <dbReference type="Proteomes" id="UP000016617"/>
    </source>
</evidence>
<accession>U2IQE3</accession>
<proteinExistence type="predicted"/>
<evidence type="ECO:0000313" key="1">
    <source>
        <dbReference type="EMBL" id="ERJ76126.1"/>
    </source>
</evidence>
<dbReference type="EMBL" id="AWVA01000074">
    <property type="protein sequence ID" value="ERJ76126.1"/>
    <property type="molecule type" value="Genomic_DNA"/>
</dbReference>